<dbReference type="EMBL" id="JMTK01000005">
    <property type="protein sequence ID" value="KJZ81381.1"/>
    <property type="molecule type" value="Genomic_DNA"/>
</dbReference>
<organism evidence="1 2">
    <name type="scientific">Candidatus Liberibacter solanacearum</name>
    <dbReference type="NCBI Taxonomy" id="556287"/>
    <lineage>
        <taxon>Bacteria</taxon>
        <taxon>Pseudomonadati</taxon>
        <taxon>Pseudomonadota</taxon>
        <taxon>Alphaproteobacteria</taxon>
        <taxon>Hyphomicrobiales</taxon>
        <taxon>Rhizobiaceae</taxon>
        <taxon>Liberibacter</taxon>
    </lineage>
</organism>
<name>A0A0F4VIU9_9HYPH</name>
<dbReference type="AlphaFoldDB" id="A0A0F4VIU9"/>
<evidence type="ECO:0000313" key="2">
    <source>
        <dbReference type="Proteomes" id="UP000033731"/>
    </source>
</evidence>
<dbReference type="PATRIC" id="fig|556287.9.peg.1292"/>
<accession>A0A0F4VIU9</accession>
<sequence length="47" mass="5360">MICVCANYCLIFYQFSLLIESAALFSKDNFMISSLWLGPSGNKDEYI</sequence>
<gene>
    <name evidence="1" type="ORF">DJ66_1277</name>
</gene>
<protein>
    <submittedName>
        <fullName evidence="1">Uncharacterized protein</fullName>
    </submittedName>
</protein>
<evidence type="ECO:0000313" key="1">
    <source>
        <dbReference type="EMBL" id="KJZ81381.1"/>
    </source>
</evidence>
<reference evidence="1 2" key="1">
    <citation type="journal article" date="2015" name="Phytopathology">
        <title>Genomes of Candidatus Liberibacter solanacearum haplotype A from New Zealand and the USA suggest significant genome plasticity in the species.</title>
        <authorList>
            <person name="Thompson S.M."/>
            <person name="Johnson C.P."/>
            <person name="Lu A.Y."/>
            <person name="Frampton R.A."/>
            <person name="Sullivan K.L."/>
            <person name="Fiers M.W."/>
            <person name="Crowhurst R.N."/>
            <person name="Pitman A.R."/>
            <person name="Scott I."/>
            <person name="Gudmestad N.C."/>
            <person name="Smith G.R."/>
        </authorList>
    </citation>
    <scope>NUCLEOTIDE SEQUENCE [LARGE SCALE GENOMIC DNA]</scope>
    <source>
        <strain evidence="1 2">LsoNZ1</strain>
    </source>
</reference>
<proteinExistence type="predicted"/>
<dbReference type="Proteomes" id="UP000033731">
    <property type="component" value="Unassembled WGS sequence"/>
</dbReference>
<keyword evidence="2" id="KW-1185">Reference proteome</keyword>
<comment type="caution">
    <text evidence="1">The sequence shown here is derived from an EMBL/GenBank/DDBJ whole genome shotgun (WGS) entry which is preliminary data.</text>
</comment>